<keyword evidence="9" id="KW-1185">Reference proteome</keyword>
<evidence type="ECO:0000256" key="4">
    <source>
        <dbReference type="ARBA" id="ARBA00022692"/>
    </source>
</evidence>
<feature type="transmembrane region" description="Helical" evidence="7">
    <location>
        <begin position="110"/>
        <end position="130"/>
    </location>
</feature>
<gene>
    <name evidence="8" type="ORF">JFN90_06630</name>
</gene>
<keyword evidence="6 7" id="KW-0472">Membrane</keyword>
<dbReference type="InterPro" id="IPR052518">
    <property type="entry name" value="CHR_Transporter"/>
</dbReference>
<proteinExistence type="inferred from homology"/>
<evidence type="ECO:0000256" key="7">
    <source>
        <dbReference type="SAM" id="Phobius"/>
    </source>
</evidence>
<protein>
    <submittedName>
        <fullName evidence="8">Chromate transporter</fullName>
    </submittedName>
</protein>
<keyword evidence="3" id="KW-1003">Cell membrane</keyword>
<comment type="subcellular location">
    <subcellularLocation>
        <location evidence="1">Cell membrane</location>
        <topology evidence="1">Multi-pass membrane protein</topology>
    </subcellularLocation>
</comment>
<comment type="similarity">
    <text evidence="2">Belongs to the chromate ion transporter (CHR) (TC 2.A.51) family.</text>
</comment>
<evidence type="ECO:0000256" key="3">
    <source>
        <dbReference type="ARBA" id="ARBA00022475"/>
    </source>
</evidence>
<comment type="caution">
    <text evidence="8">The sequence shown here is derived from an EMBL/GenBank/DDBJ whole genome shotgun (WGS) entry which is preliminary data.</text>
</comment>
<feature type="transmembrane region" description="Helical" evidence="7">
    <location>
        <begin position="45"/>
        <end position="66"/>
    </location>
</feature>
<evidence type="ECO:0000313" key="9">
    <source>
        <dbReference type="Proteomes" id="UP000641025"/>
    </source>
</evidence>
<organism evidence="8 9">
    <name type="scientific">Geomonas propionica</name>
    <dbReference type="NCBI Taxonomy" id="2798582"/>
    <lineage>
        <taxon>Bacteria</taxon>
        <taxon>Pseudomonadati</taxon>
        <taxon>Thermodesulfobacteriota</taxon>
        <taxon>Desulfuromonadia</taxon>
        <taxon>Geobacterales</taxon>
        <taxon>Geobacteraceae</taxon>
        <taxon>Geomonas</taxon>
    </lineage>
</organism>
<name>A0ABS0YPC0_9BACT</name>
<reference evidence="8 9" key="1">
    <citation type="submission" date="2020-12" db="EMBL/GenBank/DDBJ databases">
        <title>Geomonas sp. Red259, isolated from paddy soil.</title>
        <authorList>
            <person name="Xu Z."/>
            <person name="Zhang Z."/>
            <person name="Masuda Y."/>
            <person name="Itoh H."/>
            <person name="Senoo K."/>
        </authorList>
    </citation>
    <scope>NUCLEOTIDE SEQUENCE [LARGE SCALE GENOMIC DNA]</scope>
    <source>
        <strain evidence="8 9">Red259</strain>
    </source>
</reference>
<dbReference type="InterPro" id="IPR003370">
    <property type="entry name" value="Chromate_transpt"/>
</dbReference>
<evidence type="ECO:0000313" key="8">
    <source>
        <dbReference type="EMBL" id="MBJ6799812.1"/>
    </source>
</evidence>
<accession>A0ABS0YPC0</accession>
<evidence type="ECO:0000256" key="2">
    <source>
        <dbReference type="ARBA" id="ARBA00005262"/>
    </source>
</evidence>
<evidence type="ECO:0000256" key="5">
    <source>
        <dbReference type="ARBA" id="ARBA00022989"/>
    </source>
</evidence>
<dbReference type="Proteomes" id="UP000641025">
    <property type="component" value="Unassembled WGS sequence"/>
</dbReference>
<evidence type="ECO:0000256" key="1">
    <source>
        <dbReference type="ARBA" id="ARBA00004651"/>
    </source>
</evidence>
<evidence type="ECO:0000256" key="6">
    <source>
        <dbReference type="ARBA" id="ARBA00023136"/>
    </source>
</evidence>
<dbReference type="PANTHER" id="PTHR43663:SF1">
    <property type="entry name" value="CHROMATE TRANSPORTER"/>
    <property type="match status" value="1"/>
</dbReference>
<dbReference type="PANTHER" id="PTHR43663">
    <property type="entry name" value="CHROMATE TRANSPORT PROTEIN-RELATED"/>
    <property type="match status" value="1"/>
</dbReference>
<sequence>MKEITEILLEFGALSLVAFGGAGTVLPELHRIAVETHHWMSDATFSYLVAISQAIPGPNVIIVTLIGWHTAGLAGALAATVAMCAPSSLLIFILMHFWEKIRGTRWRLTIQTGIVPLAVGLVLASGFIVTRGADKSLGAFAITAATVLIVLYGKLNPLWLIGIGAIFGLAGLV</sequence>
<feature type="transmembrane region" description="Helical" evidence="7">
    <location>
        <begin position="73"/>
        <end position="98"/>
    </location>
</feature>
<dbReference type="EMBL" id="JAEMHK010000004">
    <property type="protein sequence ID" value="MBJ6799812.1"/>
    <property type="molecule type" value="Genomic_DNA"/>
</dbReference>
<dbReference type="RefSeq" id="WP_199394331.1">
    <property type="nucleotide sequence ID" value="NZ_JAEMHK010000004.1"/>
</dbReference>
<feature type="transmembrane region" description="Helical" evidence="7">
    <location>
        <begin position="7"/>
        <end position="25"/>
    </location>
</feature>
<keyword evidence="4 7" id="KW-0812">Transmembrane</keyword>
<keyword evidence="5 7" id="KW-1133">Transmembrane helix</keyword>
<dbReference type="Pfam" id="PF02417">
    <property type="entry name" value="Chromate_transp"/>
    <property type="match status" value="1"/>
</dbReference>